<dbReference type="EMBL" id="WVIC01000032">
    <property type="protein sequence ID" value="NCJ07756.1"/>
    <property type="molecule type" value="Genomic_DNA"/>
</dbReference>
<organism evidence="9 10">
    <name type="scientific">Petrachloros mirabilis ULC683</name>
    <dbReference type="NCBI Taxonomy" id="2781853"/>
    <lineage>
        <taxon>Bacteria</taxon>
        <taxon>Bacillati</taxon>
        <taxon>Cyanobacteriota</taxon>
        <taxon>Cyanophyceae</taxon>
        <taxon>Synechococcales</taxon>
        <taxon>Petrachlorosaceae</taxon>
        <taxon>Petrachloros</taxon>
        <taxon>Petrachloros mirabilis</taxon>
    </lineage>
</organism>
<feature type="transmembrane region" description="Helical" evidence="7">
    <location>
        <begin position="62"/>
        <end position="82"/>
    </location>
</feature>
<dbReference type="InterPro" id="IPR011701">
    <property type="entry name" value="MFS"/>
</dbReference>
<feature type="transmembrane region" description="Helical" evidence="7">
    <location>
        <begin position="234"/>
        <end position="258"/>
    </location>
</feature>
<feature type="transmembrane region" description="Helical" evidence="7">
    <location>
        <begin position="147"/>
        <end position="168"/>
    </location>
</feature>
<protein>
    <submittedName>
        <fullName evidence="9">MFS transporter</fullName>
    </submittedName>
</protein>
<keyword evidence="2" id="KW-0813">Transport</keyword>
<comment type="subcellular location">
    <subcellularLocation>
        <location evidence="1">Cell membrane</location>
        <topology evidence="1">Multi-pass membrane protein</topology>
    </subcellularLocation>
</comment>
<dbReference type="InterPro" id="IPR020846">
    <property type="entry name" value="MFS_dom"/>
</dbReference>
<keyword evidence="3" id="KW-1003">Cell membrane</keyword>
<evidence type="ECO:0000256" key="4">
    <source>
        <dbReference type="ARBA" id="ARBA00022692"/>
    </source>
</evidence>
<dbReference type="Proteomes" id="UP000607397">
    <property type="component" value="Unassembled WGS sequence"/>
</dbReference>
<evidence type="ECO:0000313" key="10">
    <source>
        <dbReference type="Proteomes" id="UP000607397"/>
    </source>
</evidence>
<dbReference type="PANTHER" id="PTHR43266:SF2">
    <property type="entry name" value="MAJOR FACILITATOR SUPERFAMILY (MFS) PROFILE DOMAIN-CONTAINING PROTEIN"/>
    <property type="match status" value="1"/>
</dbReference>
<reference evidence="9" key="1">
    <citation type="submission" date="2019-12" db="EMBL/GenBank/DDBJ databases">
        <title>High-Quality draft genome sequences of three cyanobacteria isolated from the limestone walls of the Old Cathedral of Coimbra.</title>
        <authorList>
            <person name="Tiago I."/>
            <person name="Soares F."/>
            <person name="Portugal A."/>
        </authorList>
    </citation>
    <scope>NUCLEOTIDE SEQUENCE [LARGE SCALE GENOMIC DNA]</scope>
    <source>
        <strain evidence="9">C</strain>
    </source>
</reference>
<evidence type="ECO:0000256" key="7">
    <source>
        <dbReference type="SAM" id="Phobius"/>
    </source>
</evidence>
<evidence type="ECO:0000256" key="6">
    <source>
        <dbReference type="ARBA" id="ARBA00023136"/>
    </source>
</evidence>
<feature type="transmembrane region" description="Helical" evidence="7">
    <location>
        <begin position="270"/>
        <end position="288"/>
    </location>
</feature>
<feature type="transmembrane region" description="Helical" evidence="7">
    <location>
        <begin position="386"/>
        <end position="405"/>
    </location>
</feature>
<name>A0A8K2A0Z3_9CYAN</name>
<feature type="transmembrane region" description="Helical" evidence="7">
    <location>
        <begin position="321"/>
        <end position="340"/>
    </location>
</feature>
<accession>A0A8K2A0Z3</accession>
<dbReference type="CDD" id="cd06173">
    <property type="entry name" value="MFS_MefA_like"/>
    <property type="match status" value="1"/>
</dbReference>
<dbReference type="GO" id="GO:0005886">
    <property type="term" value="C:plasma membrane"/>
    <property type="evidence" value="ECO:0007669"/>
    <property type="project" value="UniProtKB-SubCell"/>
</dbReference>
<keyword evidence="4 7" id="KW-0812">Transmembrane</keyword>
<feature type="transmembrane region" description="Helical" evidence="7">
    <location>
        <begin position="188"/>
        <end position="206"/>
    </location>
</feature>
<feature type="transmembrane region" description="Helical" evidence="7">
    <location>
        <begin position="102"/>
        <end position="126"/>
    </location>
</feature>
<sequence length="416" mass="45343">MSHLEQHPASDGFRGLMQNRAFVTLWSGQIISQIGDKIFFVLLIALVVNYPTPQVFANSMRSAVMIANTLPAVLFGSAAGIFVDRWSKKQILWITNLGRGLLVLMIPLLPRAFALLLLIAFLESILTQFFAPAEQSAISILVKPQNLMTANALFTTTMMGSLVVGFAIGEPLLSWANSWVGQYNRELLVGGIYVAAAMVLMLLPMTEQARAHTVSLHPWQDLQLGFKYLQSNRLISNAMVQLTVLYCVFAALAVLTIGLAEEIGLRPEQFGFLLAAAGVGLILGAAFLGQWGDRLSHWPLSLVGFVIMGIVLLWFSFVEQLWLGLLLSVLLGWGAALVGVPMQTLIQRETPSDVRGKVFGFQNNMVNIALSLPLAIAGLLADTIGLRTVLVSMGLIVILSGTWAWRSTRQALKKAA</sequence>
<feature type="transmembrane region" description="Helical" evidence="7">
    <location>
        <begin position="30"/>
        <end position="50"/>
    </location>
</feature>
<dbReference type="AlphaFoldDB" id="A0A8K2A0Z3"/>
<feature type="domain" description="Major facilitator superfamily (MFS) profile" evidence="8">
    <location>
        <begin position="233"/>
        <end position="416"/>
    </location>
</feature>
<dbReference type="InterPro" id="IPR036259">
    <property type="entry name" value="MFS_trans_sf"/>
</dbReference>
<keyword evidence="5 7" id="KW-1133">Transmembrane helix</keyword>
<evidence type="ECO:0000256" key="2">
    <source>
        <dbReference type="ARBA" id="ARBA00022448"/>
    </source>
</evidence>
<proteinExistence type="predicted"/>
<dbReference type="SUPFAM" id="SSF103473">
    <property type="entry name" value="MFS general substrate transporter"/>
    <property type="match status" value="1"/>
</dbReference>
<dbReference type="PANTHER" id="PTHR43266">
    <property type="entry name" value="MACROLIDE-EFFLUX PROTEIN"/>
    <property type="match status" value="1"/>
</dbReference>
<evidence type="ECO:0000256" key="5">
    <source>
        <dbReference type="ARBA" id="ARBA00022989"/>
    </source>
</evidence>
<gene>
    <name evidence="9" type="ORF">GS597_14805</name>
</gene>
<evidence type="ECO:0000259" key="8">
    <source>
        <dbReference type="PROSITE" id="PS50850"/>
    </source>
</evidence>
<dbReference type="Gene3D" id="1.20.1250.20">
    <property type="entry name" value="MFS general substrate transporter like domains"/>
    <property type="match status" value="2"/>
</dbReference>
<evidence type="ECO:0000313" key="9">
    <source>
        <dbReference type="EMBL" id="NCJ07756.1"/>
    </source>
</evidence>
<keyword evidence="10" id="KW-1185">Reference proteome</keyword>
<keyword evidence="6 7" id="KW-0472">Membrane</keyword>
<dbReference type="PROSITE" id="PS50850">
    <property type="entry name" value="MFS"/>
    <property type="match status" value="1"/>
</dbReference>
<evidence type="ECO:0000256" key="3">
    <source>
        <dbReference type="ARBA" id="ARBA00022475"/>
    </source>
</evidence>
<dbReference type="GO" id="GO:0022857">
    <property type="term" value="F:transmembrane transporter activity"/>
    <property type="evidence" value="ECO:0007669"/>
    <property type="project" value="InterPro"/>
</dbReference>
<dbReference type="Pfam" id="PF07690">
    <property type="entry name" value="MFS_1"/>
    <property type="match status" value="1"/>
</dbReference>
<feature type="transmembrane region" description="Helical" evidence="7">
    <location>
        <begin position="295"/>
        <end position="315"/>
    </location>
</feature>
<evidence type="ECO:0000256" key="1">
    <source>
        <dbReference type="ARBA" id="ARBA00004651"/>
    </source>
</evidence>
<comment type="caution">
    <text evidence="9">The sequence shown here is derived from an EMBL/GenBank/DDBJ whole genome shotgun (WGS) entry which is preliminary data.</text>
</comment>